<dbReference type="Proteomes" id="UP000605099">
    <property type="component" value="Unassembled WGS sequence"/>
</dbReference>
<reference evidence="2" key="1">
    <citation type="journal article" date="2019" name="Int. J. Syst. Evol. Microbiol.">
        <title>The Global Catalogue of Microorganisms (GCM) 10K type strain sequencing project: providing services to taxonomists for standard genome sequencing and annotation.</title>
        <authorList>
            <consortium name="The Broad Institute Genomics Platform"/>
            <consortium name="The Broad Institute Genome Sequencing Center for Infectious Disease"/>
            <person name="Wu L."/>
            <person name="Ma J."/>
        </authorList>
    </citation>
    <scope>NUCLEOTIDE SEQUENCE [LARGE SCALE GENOMIC DNA]</scope>
    <source>
        <strain evidence="2">CGMCC 1.6784</strain>
    </source>
</reference>
<organism evidence="1 2">
    <name type="scientific">Novosphingobium indicum</name>
    <dbReference type="NCBI Taxonomy" id="462949"/>
    <lineage>
        <taxon>Bacteria</taxon>
        <taxon>Pseudomonadati</taxon>
        <taxon>Pseudomonadota</taxon>
        <taxon>Alphaproteobacteria</taxon>
        <taxon>Sphingomonadales</taxon>
        <taxon>Sphingomonadaceae</taxon>
        <taxon>Novosphingobium</taxon>
    </lineage>
</organism>
<evidence type="ECO:0008006" key="3">
    <source>
        <dbReference type="Google" id="ProtNLM"/>
    </source>
</evidence>
<sequence length="150" mass="17013">MQIEVSLPVYKALTEMLRHEDDSYDALLRDILEIDSPQEPELPRKKNALLDAIEHSLGPDLANYRRAVSGPGFVSRSLYLPDGTSLRARYKGRQYIAKIDGEKWVDHLGNEQSSPSAAAHEITGTNVNGLRFWEAQFPDHSAWVRLDRLK</sequence>
<comment type="caution">
    <text evidence="1">The sequence shown here is derived from an EMBL/GenBank/DDBJ whole genome shotgun (WGS) entry which is preliminary data.</text>
</comment>
<accession>A0ABQ2JYN5</accession>
<name>A0ABQ2JYN5_9SPHN</name>
<evidence type="ECO:0000313" key="2">
    <source>
        <dbReference type="Proteomes" id="UP000605099"/>
    </source>
</evidence>
<evidence type="ECO:0000313" key="1">
    <source>
        <dbReference type="EMBL" id="GGN56957.1"/>
    </source>
</evidence>
<dbReference type="EMBL" id="BMLK01000018">
    <property type="protein sequence ID" value="GGN56957.1"/>
    <property type="molecule type" value="Genomic_DNA"/>
</dbReference>
<keyword evidence="2" id="KW-1185">Reference proteome</keyword>
<proteinExistence type="predicted"/>
<gene>
    <name evidence="1" type="ORF">GCM10011349_35050</name>
</gene>
<dbReference type="RefSeq" id="WP_188821651.1">
    <property type="nucleotide sequence ID" value="NZ_BMLK01000018.1"/>
</dbReference>
<protein>
    <recommendedName>
        <fullName evidence="3">DUF2924 domain-containing protein</fullName>
    </recommendedName>
</protein>